<sequence>MELLDRIFKKSKEMEIMSSVKLVVVFYSMGGTNYQLAKWAKEGATGSSKIEIFG</sequence>
<evidence type="ECO:0000313" key="1">
    <source>
        <dbReference type="EMBL" id="GGG77288.1"/>
    </source>
</evidence>
<reference evidence="1" key="1">
    <citation type="journal article" date="2014" name="Int. J. Syst. Evol. Microbiol.">
        <title>Complete genome sequence of Corynebacterium casei LMG S-19264T (=DSM 44701T), isolated from a smear-ripened cheese.</title>
        <authorList>
            <consortium name="US DOE Joint Genome Institute (JGI-PGF)"/>
            <person name="Walter F."/>
            <person name="Albersmeier A."/>
            <person name="Kalinowski J."/>
            <person name="Ruckert C."/>
        </authorList>
    </citation>
    <scope>NUCLEOTIDE SEQUENCE</scope>
    <source>
        <strain evidence="1">CGMCC 1.12754</strain>
    </source>
</reference>
<organism evidence="1 2">
    <name type="scientific">Virgibacillus oceani</name>
    <dbReference type="NCBI Taxonomy" id="1479511"/>
    <lineage>
        <taxon>Bacteria</taxon>
        <taxon>Bacillati</taxon>
        <taxon>Bacillota</taxon>
        <taxon>Bacilli</taxon>
        <taxon>Bacillales</taxon>
        <taxon>Bacillaceae</taxon>
        <taxon>Virgibacillus</taxon>
    </lineage>
</organism>
<proteinExistence type="predicted"/>
<keyword evidence="2" id="KW-1185">Reference proteome</keyword>
<dbReference type="Proteomes" id="UP000622860">
    <property type="component" value="Unassembled WGS sequence"/>
</dbReference>
<evidence type="ECO:0000313" key="2">
    <source>
        <dbReference type="Proteomes" id="UP000622860"/>
    </source>
</evidence>
<comment type="caution">
    <text evidence="1">The sequence shown here is derived from an EMBL/GenBank/DDBJ whole genome shotgun (WGS) entry which is preliminary data.</text>
</comment>
<accession>A0A917M4H0</accession>
<reference evidence="1" key="2">
    <citation type="submission" date="2020-09" db="EMBL/GenBank/DDBJ databases">
        <authorList>
            <person name="Sun Q."/>
            <person name="Zhou Y."/>
        </authorList>
    </citation>
    <scope>NUCLEOTIDE SEQUENCE</scope>
    <source>
        <strain evidence="1">CGMCC 1.12754</strain>
    </source>
</reference>
<dbReference type="AlphaFoldDB" id="A0A917M4H0"/>
<protein>
    <recommendedName>
        <fullName evidence="3">Flavodoxin-like domain-containing protein</fullName>
    </recommendedName>
</protein>
<dbReference type="EMBL" id="BMFR01000009">
    <property type="protein sequence ID" value="GGG77288.1"/>
    <property type="molecule type" value="Genomic_DNA"/>
</dbReference>
<evidence type="ECO:0008006" key="3">
    <source>
        <dbReference type="Google" id="ProtNLM"/>
    </source>
</evidence>
<gene>
    <name evidence="1" type="ORF">GCM10011398_22980</name>
</gene>
<name>A0A917M4H0_9BACI</name>